<protein>
    <submittedName>
        <fullName evidence="3">DUF4163 domain-containing protein</fullName>
    </submittedName>
</protein>
<proteinExistence type="predicted"/>
<reference evidence="3 4" key="3">
    <citation type="submission" date="2023-06" db="EMBL/GenBank/DDBJ databases">
        <authorList>
            <person name="Zeman M."/>
            <person name="Kubasova T."/>
            <person name="Jahodarova E."/>
            <person name="Nykrynova M."/>
            <person name="Rychlik I."/>
        </authorList>
    </citation>
    <scope>NUCLEOTIDE SEQUENCE [LARGE SCALE GENOMIC DNA]</scope>
    <source>
        <strain evidence="3 4">153_Feed</strain>
    </source>
</reference>
<dbReference type="Proteomes" id="UP001529256">
    <property type="component" value="Unassembled WGS sequence"/>
</dbReference>
<reference evidence="4" key="1">
    <citation type="submission" date="2023-06" db="EMBL/GenBank/DDBJ databases">
        <title>Identification and characterization of horizontal gene transfer across gut microbiota members of farm animals based on homology search.</title>
        <authorList>
            <person name="Zeman M."/>
            <person name="Kubasova T."/>
            <person name="Jahodarova E."/>
            <person name="Nykrynova M."/>
            <person name="Rychlik I."/>
        </authorList>
    </citation>
    <scope>NUCLEOTIDE SEQUENCE [LARGE SCALE GENOMIC DNA]</scope>
    <source>
        <strain evidence="4">153_Feed</strain>
    </source>
</reference>
<name>A0ABT7V4A7_9ACTN</name>
<keyword evidence="4" id="KW-1185">Reference proteome</keyword>
<dbReference type="PROSITE" id="PS51257">
    <property type="entry name" value="PROKAR_LIPOPROTEIN"/>
    <property type="match status" value="1"/>
</dbReference>
<sequence length="514" mass="55161">MRHQAGLTFVTVALLGALSLAGCTGTPPQSPDSPEGTSQQEAAPEPQKDPKAEAYALYAEKVREYVDAYGEPSYEGPASSDYETQTGTGLNLVLLRDYNKDGVEELVLGHRNADDADYMHPYVIEVWAVRDGELVLALDDPDAFSHGQDVLTGFEDATLDGEPVVLTTIYGPSELGEQSGGGAYALRDGSFVQTLSYLQDYSFDGSVNNFTVDGEKSDADGFLAAMQRPVVSDYWSLMGYGAATPGEGVTLHTVPETVAEAQRVIALLEEAVDGGATDEATGETTYAAHDVSQEVTVNAYQAGSGSWEETNTWSYPQFETSNGDVPNQLETLNESIKADFEERLATQESMTEEAAAGDSQGVPEQTLWCHDTTTSIDGAIASVRLDRYSYYGGAHGTRYVSGRFYNLDSGEEVPATEALGMSENELKLAAKEGLQAFFAVTPSDLGADIDYDRAVDDLFLENRTFIYRTDDAIVACFTEGTVGSVGFGGHEIVICSLTDRVAVGDDLVGNYPVQ</sequence>
<gene>
    <name evidence="3" type="ORF">QUW25_07025</name>
</gene>
<feature type="chain" id="PRO_5046981383" evidence="2">
    <location>
        <begin position="22"/>
        <end position="514"/>
    </location>
</feature>
<dbReference type="EMBL" id="JAUDEA010000010">
    <property type="protein sequence ID" value="MDM8271418.1"/>
    <property type="molecule type" value="Genomic_DNA"/>
</dbReference>
<reference evidence="3 4" key="2">
    <citation type="submission" date="2023-06" db="EMBL/GenBank/DDBJ databases">
        <title>Identification and characterization of horizontal gene transfer across gut microbiota members of farm animals based on homology search.</title>
        <authorList>
            <person name="Schwarzerova J."/>
            <person name="Nykrynova M."/>
            <person name="Jureckova K."/>
            <person name="Cejkova D."/>
            <person name="Rychlik I."/>
        </authorList>
    </citation>
    <scope>NUCLEOTIDE SEQUENCE [LARGE SCALE GENOMIC DNA]</scope>
    <source>
        <strain evidence="3 4">153_Feed</strain>
    </source>
</reference>
<comment type="caution">
    <text evidence="3">The sequence shown here is derived from an EMBL/GenBank/DDBJ whole genome shotgun (WGS) entry which is preliminary data.</text>
</comment>
<evidence type="ECO:0000313" key="3">
    <source>
        <dbReference type="EMBL" id="MDM8271418.1"/>
    </source>
</evidence>
<organism evidence="3 4">
    <name type="scientific">Thermophilibacter provencensis</name>
    <dbReference type="NCBI Taxonomy" id="1852386"/>
    <lineage>
        <taxon>Bacteria</taxon>
        <taxon>Bacillati</taxon>
        <taxon>Actinomycetota</taxon>
        <taxon>Coriobacteriia</taxon>
        <taxon>Coriobacteriales</taxon>
        <taxon>Atopobiaceae</taxon>
        <taxon>Thermophilibacter</taxon>
    </lineage>
</organism>
<feature type="signal peptide" evidence="2">
    <location>
        <begin position="1"/>
        <end position="21"/>
    </location>
</feature>
<dbReference type="RefSeq" id="WP_289511503.1">
    <property type="nucleotide sequence ID" value="NZ_JAUDEA010000010.1"/>
</dbReference>
<accession>A0ABT7V4A7</accession>
<feature type="region of interest" description="Disordered" evidence="1">
    <location>
        <begin position="23"/>
        <end position="51"/>
    </location>
</feature>
<dbReference type="Gene3D" id="3.30.565.40">
    <property type="entry name" value="Fervidobacterium nodosum Rt17-B1 like"/>
    <property type="match status" value="1"/>
</dbReference>
<keyword evidence="2" id="KW-0732">Signal</keyword>
<evidence type="ECO:0000256" key="2">
    <source>
        <dbReference type="SAM" id="SignalP"/>
    </source>
</evidence>
<evidence type="ECO:0000256" key="1">
    <source>
        <dbReference type="SAM" id="MobiDB-lite"/>
    </source>
</evidence>
<evidence type="ECO:0000313" key="4">
    <source>
        <dbReference type="Proteomes" id="UP001529256"/>
    </source>
</evidence>